<feature type="transmembrane region" description="Helical" evidence="1">
    <location>
        <begin position="12"/>
        <end position="31"/>
    </location>
</feature>
<dbReference type="AlphaFoldDB" id="A0A3A1YL00"/>
<dbReference type="InterPro" id="IPR009898">
    <property type="entry name" value="DUF1440"/>
</dbReference>
<name>A0A3A1YL00_9GAMM</name>
<organism evidence="2 3">
    <name type="scientific">Psittacicella gerlachiana</name>
    <dbReference type="NCBI Taxonomy" id="2028574"/>
    <lineage>
        <taxon>Bacteria</taxon>
        <taxon>Pseudomonadati</taxon>
        <taxon>Pseudomonadota</taxon>
        <taxon>Gammaproteobacteria</taxon>
        <taxon>Pasteurellales</taxon>
        <taxon>Psittacicellaceae</taxon>
        <taxon>Psittacicella</taxon>
    </lineage>
</organism>
<dbReference type="EMBL" id="NRJF01000030">
    <property type="protein sequence ID" value="RIY37889.1"/>
    <property type="molecule type" value="Genomic_DNA"/>
</dbReference>
<keyword evidence="3" id="KW-1185">Reference proteome</keyword>
<keyword evidence="1" id="KW-1133">Transmembrane helix</keyword>
<keyword evidence="1" id="KW-0812">Transmembrane</keyword>
<evidence type="ECO:0000256" key="1">
    <source>
        <dbReference type="SAM" id="Phobius"/>
    </source>
</evidence>
<evidence type="ECO:0008006" key="4">
    <source>
        <dbReference type="Google" id="ProtNLM"/>
    </source>
</evidence>
<dbReference type="RefSeq" id="WP_119534174.1">
    <property type="nucleotide sequence ID" value="NZ_NRJF01000030.1"/>
</dbReference>
<protein>
    <recommendedName>
        <fullName evidence="4">DUF1440 domain-containing protein</fullName>
    </recommendedName>
</protein>
<gene>
    <name evidence="2" type="ORF">CKF59_01270</name>
</gene>
<proteinExistence type="predicted"/>
<dbReference type="OrthoDB" id="1629003at2"/>
<feature type="transmembrane region" description="Helical" evidence="1">
    <location>
        <begin position="75"/>
        <end position="95"/>
    </location>
</feature>
<reference evidence="2 3" key="1">
    <citation type="submission" date="2017-08" db="EMBL/GenBank/DDBJ databases">
        <title>Reclassification of Bisgaard taxon 37 and 44.</title>
        <authorList>
            <person name="Christensen H."/>
        </authorList>
    </citation>
    <scope>NUCLEOTIDE SEQUENCE [LARGE SCALE GENOMIC DNA]</scope>
    <source>
        <strain evidence="2 3">EEAB3T1</strain>
    </source>
</reference>
<dbReference type="Proteomes" id="UP000265964">
    <property type="component" value="Unassembled WGS sequence"/>
</dbReference>
<feature type="transmembrane region" description="Helical" evidence="1">
    <location>
        <begin position="107"/>
        <end position="126"/>
    </location>
</feature>
<comment type="caution">
    <text evidence="2">The sequence shown here is derived from an EMBL/GenBank/DDBJ whole genome shotgun (WGS) entry which is preliminary data.</text>
</comment>
<sequence length="173" mass="19363">MNLLQTTHPQQRRFILGIFIALVTGFISAFVKGGWMGLVPTQYAHETSPIVLFLNLFHVDFANKTYTLLGSTVNWAIYGTHILFSIFLALIYVLLAEIFPKIRLFKGVAYGWISGIAAHYIVFPLLGMASVFTWTGLVSELLGAALWIWTIEALRAYMRRGATGYANAEDMPL</sequence>
<dbReference type="Pfam" id="PF07274">
    <property type="entry name" value="DUF1440"/>
    <property type="match status" value="1"/>
</dbReference>
<evidence type="ECO:0000313" key="2">
    <source>
        <dbReference type="EMBL" id="RIY37889.1"/>
    </source>
</evidence>
<evidence type="ECO:0000313" key="3">
    <source>
        <dbReference type="Proteomes" id="UP000265964"/>
    </source>
</evidence>
<accession>A0A3A1YL00</accession>
<keyword evidence="1" id="KW-0472">Membrane</keyword>
<feature type="transmembrane region" description="Helical" evidence="1">
    <location>
        <begin position="132"/>
        <end position="151"/>
    </location>
</feature>